<name>A0ACD5WND7_AVESA</name>
<reference evidence="1" key="1">
    <citation type="submission" date="2021-05" db="EMBL/GenBank/DDBJ databases">
        <authorList>
            <person name="Scholz U."/>
            <person name="Mascher M."/>
            <person name="Fiebig A."/>
        </authorList>
    </citation>
    <scope>NUCLEOTIDE SEQUENCE [LARGE SCALE GENOMIC DNA]</scope>
</reference>
<evidence type="ECO:0000313" key="1">
    <source>
        <dbReference type="EnsemblPlants" id="AVESA.00010b.r2.4CG1256270.1.CDS.1"/>
    </source>
</evidence>
<proteinExistence type="predicted"/>
<dbReference type="EnsemblPlants" id="AVESA.00010b.r2.4CG1256270.1">
    <property type="protein sequence ID" value="AVESA.00010b.r2.4CG1256270.1.CDS.1"/>
    <property type="gene ID" value="AVESA.00010b.r2.4CG1256270"/>
</dbReference>
<accession>A0ACD5WND7</accession>
<reference evidence="1" key="2">
    <citation type="submission" date="2025-09" db="UniProtKB">
        <authorList>
            <consortium name="EnsemblPlants"/>
        </authorList>
    </citation>
    <scope>IDENTIFICATION</scope>
</reference>
<protein>
    <submittedName>
        <fullName evidence="1">Uncharacterized protein</fullName>
    </submittedName>
</protein>
<evidence type="ECO:0000313" key="2">
    <source>
        <dbReference type="Proteomes" id="UP001732700"/>
    </source>
</evidence>
<organism evidence="1 2">
    <name type="scientific">Avena sativa</name>
    <name type="common">Oat</name>
    <dbReference type="NCBI Taxonomy" id="4498"/>
    <lineage>
        <taxon>Eukaryota</taxon>
        <taxon>Viridiplantae</taxon>
        <taxon>Streptophyta</taxon>
        <taxon>Embryophyta</taxon>
        <taxon>Tracheophyta</taxon>
        <taxon>Spermatophyta</taxon>
        <taxon>Magnoliopsida</taxon>
        <taxon>Liliopsida</taxon>
        <taxon>Poales</taxon>
        <taxon>Poaceae</taxon>
        <taxon>BOP clade</taxon>
        <taxon>Pooideae</taxon>
        <taxon>Poodae</taxon>
        <taxon>Poeae</taxon>
        <taxon>Poeae Chloroplast Group 1 (Aveneae type)</taxon>
        <taxon>Aveninae</taxon>
        <taxon>Avena</taxon>
    </lineage>
</organism>
<keyword evidence="2" id="KW-1185">Reference proteome</keyword>
<sequence length="295" mass="33867">MTMGDKTDSSVEKLCESMHLMLVKLMEQTQSKTSSTPDVLKATIEPNPIKLTGPGAYFSWARNATLILGAHGLQNFVEEDEQKSGDISKEQWEQNQKCVMVWLLSSMDKTVREQVENLQSAAKVWKYIEKQFSGMSNKMQVSRILQEMRRIRQGEMSVTEYAGKLKKLYRDLEFFRPFKPFDPRDLTLLREWFEPLLVQSFLDGLNLEFYLRSQMIMAVPEWPTLEETVASIMEEETRLACNPTAQHVNAETQAALSSFSQPHPNGVQKNDQANVVNVGYKRKSKETRESPPFIS</sequence>
<dbReference type="Proteomes" id="UP001732700">
    <property type="component" value="Chromosome 4C"/>
</dbReference>